<dbReference type="Proteomes" id="UP000596827">
    <property type="component" value="Unassembled WGS sequence"/>
</dbReference>
<dbReference type="CDD" id="cd17535">
    <property type="entry name" value="REC_NarL-like"/>
    <property type="match status" value="1"/>
</dbReference>
<dbReference type="CDD" id="cd06170">
    <property type="entry name" value="LuxR_C_like"/>
    <property type="match status" value="1"/>
</dbReference>
<feature type="modified residue" description="4-aspartylphosphate" evidence="5">
    <location>
        <position position="55"/>
    </location>
</feature>
<keyword evidence="9" id="KW-1185">Reference proteome</keyword>
<keyword evidence="3" id="KW-0238">DNA-binding</keyword>
<dbReference type="PANTHER" id="PTHR43214">
    <property type="entry name" value="TWO-COMPONENT RESPONSE REGULATOR"/>
    <property type="match status" value="1"/>
</dbReference>
<comment type="caution">
    <text evidence="8">The sequence shown here is derived from an EMBL/GenBank/DDBJ whole genome shotgun (WGS) entry which is preliminary data.</text>
</comment>
<dbReference type="EMBL" id="JACORU010000010">
    <property type="protein sequence ID" value="MBC5767409.1"/>
    <property type="molecule type" value="Genomic_DNA"/>
</dbReference>
<keyword evidence="4" id="KW-0804">Transcription</keyword>
<dbReference type="AlphaFoldDB" id="A0A923MDH8"/>
<dbReference type="Gene3D" id="3.40.50.2300">
    <property type="match status" value="1"/>
</dbReference>
<accession>A0A923MDH8</accession>
<evidence type="ECO:0000259" key="6">
    <source>
        <dbReference type="PROSITE" id="PS50043"/>
    </source>
</evidence>
<evidence type="ECO:0000313" key="9">
    <source>
        <dbReference type="Proteomes" id="UP000596827"/>
    </source>
</evidence>
<keyword evidence="2" id="KW-0805">Transcription regulation</keyword>
<gene>
    <name evidence="8" type="ORF">H8R02_23285</name>
</gene>
<dbReference type="InterPro" id="IPR001789">
    <property type="entry name" value="Sig_transdc_resp-reg_receiver"/>
</dbReference>
<organism evidence="8 9">
    <name type="scientific">Ramlibacter albus</name>
    <dbReference type="NCBI Taxonomy" id="2079448"/>
    <lineage>
        <taxon>Bacteria</taxon>
        <taxon>Pseudomonadati</taxon>
        <taxon>Pseudomonadota</taxon>
        <taxon>Betaproteobacteria</taxon>
        <taxon>Burkholderiales</taxon>
        <taxon>Comamonadaceae</taxon>
        <taxon>Ramlibacter</taxon>
    </lineage>
</organism>
<dbReference type="SMART" id="SM00421">
    <property type="entry name" value="HTH_LUXR"/>
    <property type="match status" value="1"/>
</dbReference>
<dbReference type="SMART" id="SM00448">
    <property type="entry name" value="REC"/>
    <property type="match status" value="1"/>
</dbReference>
<dbReference type="PRINTS" id="PR00038">
    <property type="entry name" value="HTHLUXR"/>
</dbReference>
<dbReference type="GO" id="GO:0006355">
    <property type="term" value="P:regulation of DNA-templated transcription"/>
    <property type="evidence" value="ECO:0007669"/>
    <property type="project" value="InterPro"/>
</dbReference>
<dbReference type="InterPro" id="IPR058245">
    <property type="entry name" value="NreC/VraR/RcsB-like_REC"/>
</dbReference>
<evidence type="ECO:0000256" key="5">
    <source>
        <dbReference type="PROSITE-ProRule" id="PRU00169"/>
    </source>
</evidence>
<dbReference type="InterPro" id="IPR016032">
    <property type="entry name" value="Sig_transdc_resp-reg_C-effctor"/>
</dbReference>
<sequence>MPIRIVIAEDHVLLREGLKMLLATQPGIEVAGETGDGREVERLVRETGAGLLVLDLGLPGKHGVEVASAVKAAEGDAVKVLVLTGDLSASSVRQALAAGADGYMHKSEDTAELVDAVTAVLAGRQYVSRRIAQVFKPEAGDAPQPVPTPREQEIMSLVARGLSNREIAELLSLSITTVRTHRQNFMEKFKLRNAAEITAYAVQQGYYDPA</sequence>
<dbReference type="GO" id="GO:0003677">
    <property type="term" value="F:DNA binding"/>
    <property type="evidence" value="ECO:0007669"/>
    <property type="project" value="UniProtKB-KW"/>
</dbReference>
<dbReference type="Pfam" id="PF00072">
    <property type="entry name" value="Response_reg"/>
    <property type="match status" value="1"/>
</dbReference>
<dbReference type="Pfam" id="PF00196">
    <property type="entry name" value="GerE"/>
    <property type="match status" value="1"/>
</dbReference>
<evidence type="ECO:0000256" key="2">
    <source>
        <dbReference type="ARBA" id="ARBA00023015"/>
    </source>
</evidence>
<reference evidence="8" key="1">
    <citation type="submission" date="2020-08" db="EMBL/GenBank/DDBJ databases">
        <title>Ramlibacter sp. GTP1 16S ribosomal RNA gene genome sequencing and assembly.</title>
        <authorList>
            <person name="Kang M."/>
        </authorList>
    </citation>
    <scope>NUCLEOTIDE SEQUENCE</scope>
    <source>
        <strain evidence="8">GTP1</strain>
    </source>
</reference>
<proteinExistence type="predicted"/>
<feature type="domain" description="Response regulatory" evidence="7">
    <location>
        <begin position="4"/>
        <end position="121"/>
    </location>
</feature>
<dbReference type="InterPro" id="IPR011006">
    <property type="entry name" value="CheY-like_superfamily"/>
</dbReference>
<evidence type="ECO:0000313" key="8">
    <source>
        <dbReference type="EMBL" id="MBC5767409.1"/>
    </source>
</evidence>
<evidence type="ECO:0000256" key="4">
    <source>
        <dbReference type="ARBA" id="ARBA00023163"/>
    </source>
</evidence>
<dbReference type="GO" id="GO:0000160">
    <property type="term" value="P:phosphorelay signal transduction system"/>
    <property type="evidence" value="ECO:0007669"/>
    <property type="project" value="InterPro"/>
</dbReference>
<feature type="domain" description="HTH luxR-type" evidence="6">
    <location>
        <begin position="140"/>
        <end position="205"/>
    </location>
</feature>
<name>A0A923MDH8_9BURK</name>
<evidence type="ECO:0000256" key="3">
    <source>
        <dbReference type="ARBA" id="ARBA00023125"/>
    </source>
</evidence>
<protein>
    <submittedName>
        <fullName evidence="8">Response regulator transcription factor</fullName>
    </submittedName>
</protein>
<dbReference type="PROSITE" id="PS50110">
    <property type="entry name" value="RESPONSE_REGULATORY"/>
    <property type="match status" value="1"/>
</dbReference>
<dbReference type="InterPro" id="IPR000792">
    <property type="entry name" value="Tscrpt_reg_LuxR_C"/>
</dbReference>
<evidence type="ECO:0000259" key="7">
    <source>
        <dbReference type="PROSITE" id="PS50110"/>
    </source>
</evidence>
<evidence type="ECO:0000256" key="1">
    <source>
        <dbReference type="ARBA" id="ARBA00022553"/>
    </source>
</evidence>
<dbReference type="InterPro" id="IPR039420">
    <property type="entry name" value="WalR-like"/>
</dbReference>
<dbReference type="SUPFAM" id="SSF46894">
    <property type="entry name" value="C-terminal effector domain of the bipartite response regulators"/>
    <property type="match status" value="1"/>
</dbReference>
<dbReference type="RefSeq" id="WP_187083894.1">
    <property type="nucleotide sequence ID" value="NZ_JACORU010000010.1"/>
</dbReference>
<keyword evidence="1 5" id="KW-0597">Phosphoprotein</keyword>
<dbReference type="SUPFAM" id="SSF52172">
    <property type="entry name" value="CheY-like"/>
    <property type="match status" value="1"/>
</dbReference>
<dbReference type="PANTHER" id="PTHR43214:SF41">
    <property type="entry name" value="NITRATE_NITRITE RESPONSE REGULATOR PROTEIN NARP"/>
    <property type="match status" value="1"/>
</dbReference>
<dbReference type="PROSITE" id="PS50043">
    <property type="entry name" value="HTH_LUXR_2"/>
    <property type="match status" value="1"/>
</dbReference>